<dbReference type="EMBL" id="CP065726">
    <property type="protein sequence ID" value="QPT38684.1"/>
    <property type="molecule type" value="Genomic_DNA"/>
</dbReference>
<dbReference type="Proteomes" id="UP000594865">
    <property type="component" value="Chromosome"/>
</dbReference>
<evidence type="ECO:0000313" key="1">
    <source>
        <dbReference type="EMBL" id="QPT38684.1"/>
    </source>
</evidence>
<dbReference type="RefSeq" id="WP_167395538.1">
    <property type="nucleotide sequence ID" value="NZ_CAUJPM010000001.1"/>
</dbReference>
<organism evidence="1 2">
    <name type="scientific">Neisseria cinerea</name>
    <dbReference type="NCBI Taxonomy" id="483"/>
    <lineage>
        <taxon>Bacteria</taxon>
        <taxon>Pseudomonadati</taxon>
        <taxon>Pseudomonadota</taxon>
        <taxon>Betaproteobacteria</taxon>
        <taxon>Neisseriales</taxon>
        <taxon>Neisseriaceae</taxon>
        <taxon>Neisseria</taxon>
    </lineage>
</organism>
<evidence type="ECO:0000313" key="2">
    <source>
        <dbReference type="Proteomes" id="UP000594865"/>
    </source>
</evidence>
<keyword evidence="2" id="KW-1185">Reference proteome</keyword>
<accession>A0A7T3EV08</accession>
<gene>
    <name evidence="1" type="ORF">I6G28_03890</name>
</gene>
<dbReference type="GeneID" id="84022161"/>
<protein>
    <submittedName>
        <fullName evidence="1">Uncharacterized protein</fullName>
    </submittedName>
</protein>
<name>A0A7T3EV08_NEICI</name>
<reference evidence="1 2" key="1">
    <citation type="submission" date="2020-12" db="EMBL/GenBank/DDBJ databases">
        <title>FDA dAtabase for Regulatory Grade micrObial Sequences (FDA-ARGOS): Supporting development and validation of Infectious Disease Dx tests.</title>
        <authorList>
            <person name="Sproer C."/>
            <person name="Gronow S."/>
            <person name="Severitt S."/>
            <person name="Schroder I."/>
            <person name="Tallon L."/>
            <person name="Sadzewicz L."/>
            <person name="Zhao X."/>
            <person name="Boylan J."/>
            <person name="Ott S."/>
            <person name="Bowen H."/>
            <person name="Vavikolanu K."/>
            <person name="Mehta A."/>
            <person name="Aluvathingal J."/>
            <person name="Nadendla S."/>
            <person name="Lowell S."/>
            <person name="Myers T."/>
            <person name="Yan Y."/>
            <person name="Sichtig H."/>
        </authorList>
    </citation>
    <scope>NUCLEOTIDE SEQUENCE [LARGE SCALE GENOMIC DNA]</scope>
    <source>
        <strain evidence="1 2">FDAARGOS_871</strain>
    </source>
</reference>
<proteinExistence type="predicted"/>
<dbReference type="AlphaFoldDB" id="A0A7T3EV08"/>
<sequence length="83" mass="9312">MDILPIKIKLETIVPNLPAFGNQHTVLSDIETVVISNIGIHNPHRTAERGKTFLRQKAPYRFQTAFLPVRKPSPSSQALKNPL</sequence>